<evidence type="ECO:0000259" key="7">
    <source>
        <dbReference type="SMART" id="SM00382"/>
    </source>
</evidence>
<evidence type="ECO:0000256" key="6">
    <source>
        <dbReference type="SAM" id="MobiDB-lite"/>
    </source>
</evidence>
<protein>
    <recommendedName>
        <fullName evidence="5">GPN-loop GTPase</fullName>
        <ecNumber evidence="5">3.6.5.-</ecNumber>
    </recommendedName>
</protein>
<evidence type="ECO:0000256" key="5">
    <source>
        <dbReference type="RuleBase" id="RU365059"/>
    </source>
</evidence>
<dbReference type="GO" id="GO:0005634">
    <property type="term" value="C:nucleus"/>
    <property type="evidence" value="ECO:0007669"/>
    <property type="project" value="UniProtKB-SubCell"/>
</dbReference>
<evidence type="ECO:0000256" key="4">
    <source>
        <dbReference type="ARBA" id="ARBA00023134"/>
    </source>
</evidence>
<dbReference type="SMART" id="SM00382">
    <property type="entry name" value="AAA"/>
    <property type="match status" value="1"/>
</dbReference>
<organism evidence="8 9">
    <name type="scientific">Neotoma lepida</name>
    <name type="common">Desert woodrat</name>
    <dbReference type="NCBI Taxonomy" id="56216"/>
    <lineage>
        <taxon>Eukaryota</taxon>
        <taxon>Metazoa</taxon>
        <taxon>Chordata</taxon>
        <taxon>Craniata</taxon>
        <taxon>Vertebrata</taxon>
        <taxon>Euteleostomi</taxon>
        <taxon>Mammalia</taxon>
        <taxon>Eutheria</taxon>
        <taxon>Euarchontoglires</taxon>
        <taxon>Glires</taxon>
        <taxon>Rodentia</taxon>
        <taxon>Myomorpha</taxon>
        <taxon>Muroidea</taxon>
        <taxon>Cricetidae</taxon>
        <taxon>Neotominae</taxon>
        <taxon>Neotoma</taxon>
    </lineage>
</organism>
<dbReference type="GO" id="GO:0005737">
    <property type="term" value="C:cytoplasm"/>
    <property type="evidence" value="ECO:0007669"/>
    <property type="project" value="UniProtKB-SubCell"/>
</dbReference>
<feature type="compositionally biased region" description="Basic and acidic residues" evidence="6">
    <location>
        <begin position="299"/>
        <end position="311"/>
    </location>
</feature>
<dbReference type="AlphaFoldDB" id="A0A1A6H6P9"/>
<dbReference type="CDD" id="cd17870">
    <property type="entry name" value="GPN1"/>
    <property type="match status" value="1"/>
</dbReference>
<gene>
    <name evidence="8" type="ORF">A6R68_15185</name>
</gene>
<keyword evidence="5" id="KW-0963">Cytoplasm</keyword>
<dbReference type="Proteomes" id="UP000092124">
    <property type="component" value="Unassembled WGS sequence"/>
</dbReference>
<name>A0A1A6H6P9_NEOLE</name>
<keyword evidence="3 5" id="KW-0378">Hydrolase</keyword>
<keyword evidence="4 5" id="KW-0342">GTP-binding</keyword>
<dbReference type="PANTHER" id="PTHR21231">
    <property type="entry name" value="XPA-BINDING PROTEIN 1-RELATED"/>
    <property type="match status" value="1"/>
</dbReference>
<dbReference type="SUPFAM" id="SSF52540">
    <property type="entry name" value="P-loop containing nucleoside triphosphate hydrolases"/>
    <property type="match status" value="1"/>
</dbReference>
<proteinExistence type="inferred from homology"/>
<evidence type="ECO:0000256" key="1">
    <source>
        <dbReference type="ARBA" id="ARBA00005290"/>
    </source>
</evidence>
<dbReference type="InterPro" id="IPR027417">
    <property type="entry name" value="P-loop_NTPase"/>
</dbReference>
<sequence length="329" mass="36559">MAAPVAEAEPQASGAPQLPVCLLVLGMAGSGKTTFVQRLTGHLHNKGSPPYVINLDPAVHEVPFPANIGERLQYGLGPNGGIVTSLNLFATRFDQVMKFIEKAQNTFRYVLIDTPGQIEVFTWSASGTIITEALASSFPTVVIYVMDTSRSTNPTDIIDHSFAVEWMQDFEAFQDALNQETTYVSNLTRSMSLVLDEFYSSLRVVGVSAVVGTGFDELCVQVSSAAEEYEREYRPEYERLKKSLIIIITQNQLFEDTVVLMSVLTLDSGSPVLDPSDLILTRGTLDEEDEEAESDTDDIDHRVTEESREEPAFQNFMQESMAQHWKRNK</sequence>
<keyword evidence="2 5" id="KW-0547">Nucleotide-binding</keyword>
<dbReference type="OrthoDB" id="243313at2759"/>
<evidence type="ECO:0000313" key="8">
    <source>
        <dbReference type="EMBL" id="OBS74278.1"/>
    </source>
</evidence>
<comment type="subunit">
    <text evidence="5">Binds to RNA polymerase II.</text>
</comment>
<dbReference type="EC" id="3.6.5.-" evidence="5"/>
<feature type="compositionally biased region" description="Acidic residues" evidence="6">
    <location>
        <begin position="286"/>
        <end position="298"/>
    </location>
</feature>
<comment type="subcellular location">
    <subcellularLocation>
        <location evidence="5">Cytoplasm</location>
    </subcellularLocation>
    <subcellularLocation>
        <location evidence="5">Nucleus</location>
    </subcellularLocation>
</comment>
<dbReference type="PANTHER" id="PTHR21231:SF8">
    <property type="entry name" value="GPN-LOOP GTPASE 1"/>
    <property type="match status" value="1"/>
</dbReference>
<reference evidence="8 9" key="1">
    <citation type="submission" date="2016-06" db="EMBL/GenBank/DDBJ databases">
        <title>The Draft Genome Sequence and Annotation of the Desert Woodrat Neotoma lepida.</title>
        <authorList>
            <person name="Campbell M."/>
            <person name="Oakeson K.F."/>
            <person name="Yandell M."/>
            <person name="Halpert J.R."/>
            <person name="Dearing D."/>
        </authorList>
    </citation>
    <scope>NUCLEOTIDE SEQUENCE [LARGE SCALE GENOMIC DNA]</scope>
    <source>
        <strain evidence="8">417</strain>
        <tissue evidence="8">Liver</tissue>
    </source>
</reference>
<dbReference type="InterPro" id="IPR003593">
    <property type="entry name" value="AAA+_ATPase"/>
</dbReference>
<dbReference type="InterPro" id="IPR030230">
    <property type="entry name" value="Gpn1/Npa3/XAB1"/>
</dbReference>
<evidence type="ECO:0000256" key="3">
    <source>
        <dbReference type="ARBA" id="ARBA00022801"/>
    </source>
</evidence>
<accession>A0A1A6H6P9</accession>
<dbReference type="GO" id="GO:0003924">
    <property type="term" value="F:GTPase activity"/>
    <property type="evidence" value="ECO:0007669"/>
    <property type="project" value="InterPro"/>
</dbReference>
<dbReference type="Gene3D" id="3.40.50.300">
    <property type="entry name" value="P-loop containing nucleotide triphosphate hydrolases"/>
    <property type="match status" value="2"/>
</dbReference>
<comment type="caution">
    <text evidence="8">The sequence shown here is derived from an EMBL/GenBank/DDBJ whole genome shotgun (WGS) entry which is preliminary data.</text>
</comment>
<evidence type="ECO:0000313" key="9">
    <source>
        <dbReference type="Proteomes" id="UP000092124"/>
    </source>
</evidence>
<feature type="domain" description="AAA+ ATPase" evidence="7">
    <location>
        <begin position="18"/>
        <end position="171"/>
    </location>
</feature>
<dbReference type="EMBL" id="LZPO01044449">
    <property type="protein sequence ID" value="OBS74278.1"/>
    <property type="molecule type" value="Genomic_DNA"/>
</dbReference>
<dbReference type="GO" id="GO:0005525">
    <property type="term" value="F:GTP binding"/>
    <property type="evidence" value="ECO:0007669"/>
    <property type="project" value="UniProtKB-KW"/>
</dbReference>
<keyword evidence="9" id="KW-1185">Reference proteome</keyword>
<comment type="similarity">
    <text evidence="1 5">Belongs to the GPN-loop GTPase family.</text>
</comment>
<dbReference type="STRING" id="56216.A0A1A6H6P9"/>
<comment type="function">
    <text evidence="5">Small GTPase required for proper nuclear import of RNA polymerase II (RNAPII). May act at an RNAP assembly step prior to nuclear import.</text>
</comment>
<dbReference type="Pfam" id="PF03029">
    <property type="entry name" value="ATP_bind_1"/>
    <property type="match status" value="1"/>
</dbReference>
<feature type="region of interest" description="Disordered" evidence="6">
    <location>
        <begin position="283"/>
        <end position="329"/>
    </location>
</feature>
<dbReference type="InterPro" id="IPR004130">
    <property type="entry name" value="Gpn"/>
</dbReference>
<evidence type="ECO:0000256" key="2">
    <source>
        <dbReference type="ARBA" id="ARBA00022741"/>
    </source>
</evidence>